<feature type="transmembrane region" description="Helical" evidence="6">
    <location>
        <begin position="484"/>
        <end position="504"/>
    </location>
</feature>
<dbReference type="Proteomes" id="UP000663833">
    <property type="component" value="Unassembled WGS sequence"/>
</dbReference>
<dbReference type="OrthoDB" id="8907274at2759"/>
<dbReference type="AlphaFoldDB" id="A0A820ITU2"/>
<dbReference type="Gene3D" id="1.20.144.10">
    <property type="entry name" value="Phosphatidic acid phosphatase type 2/haloperoxidase"/>
    <property type="match status" value="2"/>
</dbReference>
<dbReference type="InterPro" id="IPR036938">
    <property type="entry name" value="PAP2/HPO_sf"/>
</dbReference>
<evidence type="ECO:0000259" key="7">
    <source>
        <dbReference type="SMART" id="SM00014"/>
    </source>
</evidence>
<dbReference type="EMBL" id="CAJNXB010000770">
    <property type="protein sequence ID" value="CAF3094903.1"/>
    <property type="molecule type" value="Genomic_DNA"/>
</dbReference>
<feature type="transmembrane region" description="Helical" evidence="6">
    <location>
        <begin position="570"/>
        <end position="588"/>
    </location>
</feature>
<comment type="caution">
    <text evidence="10">The sequence shown here is derived from an EMBL/GenBank/DDBJ whole genome shotgun (WGS) entry which is preliminary data.</text>
</comment>
<comment type="subcellular location">
    <subcellularLocation>
        <location evidence="1">Membrane</location>
        <topology evidence="1">Multi-pass membrane protein</topology>
    </subcellularLocation>
</comment>
<evidence type="ECO:0000256" key="3">
    <source>
        <dbReference type="ARBA" id="ARBA00022692"/>
    </source>
</evidence>
<dbReference type="InterPro" id="IPR043216">
    <property type="entry name" value="PAP-like"/>
</dbReference>
<feature type="domain" description="Phosphatidic acid phosphatase type 2/haloperoxidase" evidence="7">
    <location>
        <begin position="495"/>
        <end position="646"/>
    </location>
</feature>
<dbReference type="GO" id="GO:0008195">
    <property type="term" value="F:phosphatidate phosphatase activity"/>
    <property type="evidence" value="ECO:0007669"/>
    <property type="project" value="TreeGrafter"/>
</dbReference>
<dbReference type="CDD" id="cd03384">
    <property type="entry name" value="PAP2_wunen"/>
    <property type="match status" value="1"/>
</dbReference>
<feature type="transmembrane region" description="Helical" evidence="6">
    <location>
        <begin position="386"/>
        <end position="407"/>
    </location>
</feature>
<comment type="similarity">
    <text evidence="2">Belongs to the PA-phosphatase related phosphoesterase family.</text>
</comment>
<reference evidence="10" key="1">
    <citation type="submission" date="2021-02" db="EMBL/GenBank/DDBJ databases">
        <authorList>
            <person name="Nowell W R."/>
        </authorList>
    </citation>
    <scope>NUCLEOTIDE SEQUENCE</scope>
</reference>
<dbReference type="EMBL" id="CAJNYD010003459">
    <property type="protein sequence ID" value="CAF3512191.1"/>
    <property type="molecule type" value="Genomic_DNA"/>
</dbReference>
<evidence type="ECO:0000256" key="4">
    <source>
        <dbReference type="ARBA" id="ARBA00022989"/>
    </source>
</evidence>
<dbReference type="GO" id="GO:0007165">
    <property type="term" value="P:signal transduction"/>
    <property type="evidence" value="ECO:0007669"/>
    <property type="project" value="TreeGrafter"/>
</dbReference>
<dbReference type="InterPro" id="IPR000326">
    <property type="entry name" value="PAP2/HPO"/>
</dbReference>
<keyword evidence="12" id="KW-1185">Reference proteome</keyword>
<feature type="transmembrane region" description="Helical" evidence="6">
    <location>
        <begin position="28"/>
        <end position="49"/>
    </location>
</feature>
<dbReference type="GO" id="GO:0005886">
    <property type="term" value="C:plasma membrane"/>
    <property type="evidence" value="ECO:0007669"/>
    <property type="project" value="TreeGrafter"/>
</dbReference>
<feature type="transmembrane region" description="Helical" evidence="6">
    <location>
        <begin position="116"/>
        <end position="141"/>
    </location>
</feature>
<evidence type="ECO:0000256" key="2">
    <source>
        <dbReference type="ARBA" id="ARBA00008816"/>
    </source>
</evidence>
<dbReference type="Proteomes" id="UP000663873">
    <property type="component" value="Unassembled WGS sequence"/>
</dbReference>
<dbReference type="PANTHER" id="PTHR10165">
    <property type="entry name" value="LIPID PHOSPHATE PHOSPHATASE"/>
    <property type="match status" value="1"/>
</dbReference>
<dbReference type="SMART" id="SM00014">
    <property type="entry name" value="acidPPc"/>
    <property type="match status" value="2"/>
</dbReference>
<keyword evidence="5 6" id="KW-0472">Membrane</keyword>
<feature type="domain" description="Phosphatidic acid phosphatase type 2/haloperoxidase" evidence="7">
    <location>
        <begin position="131"/>
        <end position="283"/>
    </location>
</feature>
<evidence type="ECO:0000313" key="11">
    <source>
        <dbReference type="EMBL" id="CAF4433945.1"/>
    </source>
</evidence>
<dbReference type="Pfam" id="PF01569">
    <property type="entry name" value="PAP2"/>
    <property type="match status" value="2"/>
</dbReference>
<proteinExistence type="inferred from homology"/>
<keyword evidence="4 6" id="KW-1133">Transmembrane helix</keyword>
<feature type="transmembrane region" description="Helical" evidence="6">
    <location>
        <begin position="75"/>
        <end position="95"/>
    </location>
</feature>
<evidence type="ECO:0000256" key="1">
    <source>
        <dbReference type="ARBA" id="ARBA00004141"/>
    </source>
</evidence>
<protein>
    <recommendedName>
        <fullName evidence="7">Phosphatidic acid phosphatase type 2/haloperoxidase domain-containing protein</fullName>
    </recommendedName>
</protein>
<feature type="transmembrane region" description="Helical" evidence="6">
    <location>
        <begin position="438"/>
        <end position="463"/>
    </location>
</feature>
<evidence type="ECO:0000313" key="12">
    <source>
        <dbReference type="Proteomes" id="UP000663873"/>
    </source>
</evidence>
<dbReference type="SUPFAM" id="SSF48317">
    <property type="entry name" value="Acid phosphatase/Vanadium-dependent haloperoxidase"/>
    <property type="match status" value="2"/>
</dbReference>
<evidence type="ECO:0000256" key="5">
    <source>
        <dbReference type="ARBA" id="ARBA00023136"/>
    </source>
</evidence>
<name>A0A820ITU2_9BILA</name>
<evidence type="ECO:0000256" key="6">
    <source>
        <dbReference type="SAM" id="Phobius"/>
    </source>
</evidence>
<accession>A0A820ITU2</accession>
<evidence type="ECO:0000313" key="10">
    <source>
        <dbReference type="EMBL" id="CAF4316425.1"/>
    </source>
</evidence>
<dbReference type="GO" id="GO:0046839">
    <property type="term" value="P:phospholipid dephosphorylation"/>
    <property type="evidence" value="ECO:0007669"/>
    <property type="project" value="TreeGrafter"/>
</dbReference>
<feature type="transmembrane region" description="Helical" evidence="6">
    <location>
        <begin position="268"/>
        <end position="287"/>
    </location>
</feature>
<feature type="transmembrane region" description="Helical" evidence="6">
    <location>
        <begin position="631"/>
        <end position="650"/>
    </location>
</feature>
<evidence type="ECO:0000313" key="9">
    <source>
        <dbReference type="EMBL" id="CAF3512191.1"/>
    </source>
</evidence>
<organism evidence="10 12">
    <name type="scientific">Rotaria socialis</name>
    <dbReference type="NCBI Taxonomy" id="392032"/>
    <lineage>
        <taxon>Eukaryota</taxon>
        <taxon>Metazoa</taxon>
        <taxon>Spiralia</taxon>
        <taxon>Gnathifera</taxon>
        <taxon>Rotifera</taxon>
        <taxon>Eurotatoria</taxon>
        <taxon>Bdelloidea</taxon>
        <taxon>Philodinida</taxon>
        <taxon>Philodinidae</taxon>
        <taxon>Rotaria</taxon>
    </lineage>
</organism>
<keyword evidence="3 6" id="KW-0812">Transmembrane</keyword>
<feature type="transmembrane region" description="Helical" evidence="6">
    <location>
        <begin position="600"/>
        <end position="619"/>
    </location>
</feature>
<evidence type="ECO:0000313" key="8">
    <source>
        <dbReference type="EMBL" id="CAF3094903.1"/>
    </source>
</evidence>
<feature type="transmembrane region" description="Helical" evidence="6">
    <location>
        <begin position="235"/>
        <end position="256"/>
    </location>
</feature>
<dbReference type="EMBL" id="CAJOBP010001848">
    <property type="protein sequence ID" value="CAF4316425.1"/>
    <property type="molecule type" value="Genomic_DNA"/>
</dbReference>
<gene>
    <name evidence="11" type="ORF">HFQ381_LOCUS22573</name>
    <name evidence="9" type="ORF">LUA448_LOCUS25947</name>
    <name evidence="8" type="ORF">TIS948_LOCUS6633</name>
    <name evidence="10" type="ORF">UJA718_LOCUS13583</name>
</gene>
<dbReference type="Proteomes" id="UP000663825">
    <property type="component" value="Unassembled WGS sequence"/>
</dbReference>
<dbReference type="EMBL" id="CAJOBO010002142">
    <property type="protein sequence ID" value="CAF4433945.1"/>
    <property type="molecule type" value="Genomic_DNA"/>
</dbReference>
<dbReference type="Proteomes" id="UP000663851">
    <property type="component" value="Unassembled WGS sequence"/>
</dbReference>
<dbReference type="PANTHER" id="PTHR10165:SF103">
    <property type="entry name" value="PHOSPHOLIPID PHOSPHATASE HOMOLOG 1.2 HOMOLOG"/>
    <property type="match status" value="1"/>
</dbReference>
<dbReference type="GO" id="GO:0006644">
    <property type="term" value="P:phospholipid metabolic process"/>
    <property type="evidence" value="ECO:0007669"/>
    <property type="project" value="InterPro"/>
</dbReference>
<feature type="transmembrane region" description="Helical" evidence="6">
    <location>
        <begin position="206"/>
        <end position="228"/>
    </location>
</feature>
<sequence length="676" mass="77902">MFASQYPPPLNPPRTTGQHHHKETIWRILLDIISLIILIAIAVIINFVAKPFTRGFFCSDTSIQYPKQDNTIPTSAAVILSIGLPIIWMWITEICKQIYFKIYEKKMYMTYVEISYLRAIFVYPLVRNLYILTVIFFYGYLATFILTEIAKNFVGELRPNFLAVCQPTYNCSAVTSLSQFHSYLQYESNYTCQNTDDSAVRDARKAFFSGHASAIFYGFVWLIMYIHVSWSWRHLGIVGHLFQVGIAILAFYIAYTRISDFQHNWYDVLVGIIVGSFIAFFTFKFILDWRRYTPQFLPYIVSSSPRTSPVFQPGHGDFSFSNSYNIDFIKKITTIFFVMNNSNSVRRFSPSKQQQQHLNDSTTAMRWIQKPLVAVRSLQSTTQEISLLKLIFDGFSILLVFSPWLIFKYLVKPIRRSFLCSDLNLYHPKPIKTAVPTWLLVIYAVVIPVIIILCSEGVRWYYLVRKRAAPMIYKIQIRSTIYNISQWTGNLYISLVVFAFAHGVNSFLTNVGKVSVGRLRPHFIPSCFNKFSYTDFCNDPNQWISNYTCIGESSTVLKEKDGAYDIRQSFPSGHASTAFCGLMFLALYIHKIWRYRNIGLFPYVLEMGCFALAAYISITRVTDHRHHPTDVLSGAILGSVIAIIAFHYMIKSFKQSILSQVGDGQRNKAVENDNML</sequence>